<dbReference type="AlphaFoldDB" id="A0A0G4NTF0"/>
<evidence type="ECO:0000313" key="3">
    <source>
        <dbReference type="Proteomes" id="UP000053732"/>
    </source>
</evidence>
<organism evidence="2 3">
    <name type="scientific">Penicillium camemberti (strain FM 013)</name>
    <dbReference type="NCBI Taxonomy" id="1429867"/>
    <lineage>
        <taxon>Eukaryota</taxon>
        <taxon>Fungi</taxon>
        <taxon>Dikarya</taxon>
        <taxon>Ascomycota</taxon>
        <taxon>Pezizomycotina</taxon>
        <taxon>Eurotiomycetes</taxon>
        <taxon>Eurotiomycetidae</taxon>
        <taxon>Eurotiales</taxon>
        <taxon>Aspergillaceae</taxon>
        <taxon>Penicillium</taxon>
    </lineage>
</organism>
<keyword evidence="1" id="KW-0812">Transmembrane</keyword>
<keyword evidence="3" id="KW-1185">Reference proteome</keyword>
<protein>
    <submittedName>
        <fullName evidence="2">Str. FM013</fullName>
    </submittedName>
</protein>
<keyword evidence="1" id="KW-0472">Membrane</keyword>
<name>A0A0G4NTF0_PENC3</name>
<dbReference type="Proteomes" id="UP000053732">
    <property type="component" value="Unassembled WGS sequence"/>
</dbReference>
<evidence type="ECO:0000313" key="2">
    <source>
        <dbReference type="EMBL" id="CRL17385.1"/>
    </source>
</evidence>
<reference evidence="2 3" key="1">
    <citation type="journal article" date="2014" name="Nat. Commun.">
        <title>Multiple recent horizontal transfers of a large genomic region in cheese making fungi.</title>
        <authorList>
            <person name="Cheeseman K."/>
            <person name="Ropars J."/>
            <person name="Renault P."/>
            <person name="Dupont J."/>
            <person name="Gouzy J."/>
            <person name="Branca A."/>
            <person name="Abraham A.L."/>
            <person name="Ceppi M."/>
            <person name="Conseiller E."/>
            <person name="Debuchy R."/>
            <person name="Malagnac F."/>
            <person name="Goarin A."/>
            <person name="Silar P."/>
            <person name="Lacoste S."/>
            <person name="Sallet E."/>
            <person name="Bensimon A."/>
            <person name="Giraud T."/>
            <person name="Brygoo Y."/>
        </authorList>
    </citation>
    <scope>NUCLEOTIDE SEQUENCE [LARGE SCALE GENOMIC DNA]</scope>
    <source>
        <strain evidence="3">FM 013</strain>
    </source>
</reference>
<evidence type="ECO:0000256" key="1">
    <source>
        <dbReference type="SAM" id="Phobius"/>
    </source>
</evidence>
<feature type="transmembrane region" description="Helical" evidence="1">
    <location>
        <begin position="137"/>
        <end position="159"/>
    </location>
</feature>
<dbReference type="EMBL" id="HG793134">
    <property type="protein sequence ID" value="CRL17385.1"/>
    <property type="molecule type" value="Genomic_DNA"/>
</dbReference>
<accession>A0A0G4NTF0</accession>
<gene>
    <name evidence="2" type="ORF">PCAMFM013_S001g000345</name>
</gene>
<proteinExistence type="predicted"/>
<sequence>MFRKHNIIEYQKIHSSKSMLAVSTQSTPATMNKPEQYDAPPTYSPSSECNSFLDEKTENPMILLPEQNEPGLAVASALSRGLQVPSRSGACTSGFEYPDELSHYGISEDHWAQFTQVICDEAKLSRRQWTTVIGKGLGIMAVGGVMIGILGAIPAIFVARLTKNRKEQRNLIASLAGDRGEHLARHIAHWNETVFRPRGVLIRVDLPDEYLNDIEKMDIRTGGGTTWSPKKSVSLDKAALKMALKARIVIIPLDESMATQNSSSEYRG</sequence>
<keyword evidence="1" id="KW-1133">Transmembrane helix</keyword>